<dbReference type="KEGG" id="ccot:CCAX7_58380"/>
<feature type="transmembrane region" description="Helical" evidence="6">
    <location>
        <begin position="388"/>
        <end position="409"/>
    </location>
</feature>
<proteinExistence type="predicted"/>
<dbReference type="RefSeq" id="WP_119322878.1">
    <property type="nucleotide sequence ID" value="NZ_AP025739.1"/>
</dbReference>
<feature type="transmembrane region" description="Helical" evidence="6">
    <location>
        <begin position="415"/>
        <end position="436"/>
    </location>
</feature>
<evidence type="ECO:0000313" key="8">
    <source>
        <dbReference type="Proteomes" id="UP000287394"/>
    </source>
</evidence>
<dbReference type="AlphaFoldDB" id="A0A402D004"/>
<evidence type="ECO:0000256" key="5">
    <source>
        <dbReference type="SAM" id="MobiDB-lite"/>
    </source>
</evidence>
<keyword evidence="2 6" id="KW-0812">Transmembrane</keyword>
<reference evidence="7 8" key="1">
    <citation type="journal article" date="2019" name="Int. J. Syst. Evol. Microbiol.">
        <title>Capsulimonas corticalis gen. nov., sp. nov., an aerobic capsulated bacterium, of a novel bacterial order, Capsulimonadales ord. nov., of the class Armatimonadia of the phylum Armatimonadetes.</title>
        <authorList>
            <person name="Li J."/>
            <person name="Kudo C."/>
            <person name="Tonouchi A."/>
        </authorList>
    </citation>
    <scope>NUCLEOTIDE SEQUENCE [LARGE SCALE GENOMIC DNA]</scope>
    <source>
        <strain evidence="7 8">AX-7</strain>
    </source>
</reference>
<dbReference type="GO" id="GO:0016020">
    <property type="term" value="C:membrane"/>
    <property type="evidence" value="ECO:0007669"/>
    <property type="project" value="UniProtKB-SubCell"/>
</dbReference>
<dbReference type="OrthoDB" id="9759676at2"/>
<evidence type="ECO:0000256" key="2">
    <source>
        <dbReference type="ARBA" id="ARBA00022692"/>
    </source>
</evidence>
<dbReference type="PANTHER" id="PTHR47704">
    <property type="entry name" value="POTASSIUM TRANSPORTER KIMA"/>
    <property type="match status" value="1"/>
</dbReference>
<evidence type="ECO:0000256" key="6">
    <source>
        <dbReference type="SAM" id="Phobius"/>
    </source>
</evidence>
<feature type="transmembrane region" description="Helical" evidence="6">
    <location>
        <begin position="448"/>
        <end position="468"/>
    </location>
</feature>
<dbReference type="Proteomes" id="UP000287394">
    <property type="component" value="Chromosome"/>
</dbReference>
<dbReference type="InterPro" id="IPR053153">
    <property type="entry name" value="APC_K+_Transporter"/>
</dbReference>
<name>A0A402D004_9BACT</name>
<protein>
    <submittedName>
        <fullName evidence="7">Amino acid permease</fullName>
    </submittedName>
</protein>
<evidence type="ECO:0000256" key="4">
    <source>
        <dbReference type="ARBA" id="ARBA00023136"/>
    </source>
</evidence>
<keyword evidence="3 6" id="KW-1133">Transmembrane helix</keyword>
<evidence type="ECO:0000256" key="3">
    <source>
        <dbReference type="ARBA" id="ARBA00022989"/>
    </source>
</evidence>
<dbReference type="FunCoup" id="A0A402D004">
    <property type="interactions" value="10"/>
</dbReference>
<feature type="transmembrane region" description="Helical" evidence="6">
    <location>
        <begin position="344"/>
        <end position="367"/>
    </location>
</feature>
<feature type="transmembrane region" description="Helical" evidence="6">
    <location>
        <begin position="133"/>
        <end position="166"/>
    </location>
</feature>
<dbReference type="InterPro" id="IPR002293">
    <property type="entry name" value="AA/rel_permease1"/>
</dbReference>
<accession>A0A402D004</accession>
<feature type="region of interest" description="Disordered" evidence="5">
    <location>
        <begin position="1"/>
        <end position="22"/>
    </location>
</feature>
<feature type="transmembrane region" description="Helical" evidence="6">
    <location>
        <begin position="91"/>
        <end position="113"/>
    </location>
</feature>
<feature type="transmembrane region" description="Helical" evidence="6">
    <location>
        <begin position="173"/>
        <end position="192"/>
    </location>
</feature>
<sequence length="665" mass="72443">MPSSLSSIPPPGDDSPELPPPPKYHSAVGGIRQLIFGRSLPTSGAGHQRLPKYLALPIFSSDALSSNAYATEAILWVLLQLGSGQLGALPYALPISVGICLLLFVVVLSYQQIIQAYPDGGGAYPVSRDNLGVLAALVAGASLLVDYVLTVAVSVAAGVAAVITILPAMHTHLVGICLFTIFLITIANLRGVRETGGVFAIPTYVFVFSIIATIIAGVFAIATHQPYAHKVLAQGHLVNGQLVPFQTVGIYLLLRAFSQGCTALTGVEAISNTVPLFEKPQEKNAIATMRIMALLAVVMFFGLTYVAQQFGISAMDQHDPHYRSVVGMVADAAWPSSLHWMFGVVQWSTALVLALAANTAFAGFPQLASMLARDNYLPRQLANFGDRLAFSNGIIILAVAAAALIYLFKGIVDDLLALYAIGVFTSFTLAQVGMVLRWIRLRTPGWQLSLFFNALGALATGAVTIIIGVSKFADGAIISSHFHFGPYYPHYGAWLVIVLVPIMVLTFYKINRHYEMLKQELALDNFKPVIPSRNVVLVLVPRLHRGIVEAIAYARVVSEDARAVYIETSPENTKRLKEEWDQWSGGMPLVIIESPYRSLIGPMLRYIEAVQSERTDDVVTVVVPELVTRKWWHRILHNQAGPLLRFALSSRRDVIVTSVRYFLEQ</sequence>
<feature type="transmembrane region" description="Helical" evidence="6">
    <location>
        <begin position="198"/>
        <end position="222"/>
    </location>
</feature>
<feature type="transmembrane region" description="Helical" evidence="6">
    <location>
        <begin position="488"/>
        <end position="508"/>
    </location>
</feature>
<organism evidence="7 8">
    <name type="scientific">Capsulimonas corticalis</name>
    <dbReference type="NCBI Taxonomy" id="2219043"/>
    <lineage>
        <taxon>Bacteria</taxon>
        <taxon>Bacillati</taxon>
        <taxon>Armatimonadota</taxon>
        <taxon>Armatimonadia</taxon>
        <taxon>Capsulimonadales</taxon>
        <taxon>Capsulimonadaceae</taxon>
        <taxon>Capsulimonas</taxon>
    </lineage>
</organism>
<evidence type="ECO:0000256" key="1">
    <source>
        <dbReference type="ARBA" id="ARBA00004141"/>
    </source>
</evidence>
<dbReference type="PANTHER" id="PTHR47704:SF1">
    <property type="entry name" value="POTASSIUM TRANSPORTER KIMA"/>
    <property type="match status" value="1"/>
</dbReference>
<feature type="compositionally biased region" description="Pro residues" evidence="5">
    <location>
        <begin position="8"/>
        <end position="22"/>
    </location>
</feature>
<dbReference type="Gene3D" id="1.20.1740.10">
    <property type="entry name" value="Amino acid/polyamine transporter I"/>
    <property type="match status" value="1"/>
</dbReference>
<gene>
    <name evidence="7" type="ORF">CCAX7_58380</name>
</gene>
<keyword evidence="8" id="KW-1185">Reference proteome</keyword>
<comment type="subcellular location">
    <subcellularLocation>
        <location evidence="1">Membrane</location>
        <topology evidence="1">Multi-pass membrane protein</topology>
    </subcellularLocation>
</comment>
<feature type="transmembrane region" description="Helical" evidence="6">
    <location>
        <begin position="287"/>
        <end position="307"/>
    </location>
</feature>
<evidence type="ECO:0000313" key="7">
    <source>
        <dbReference type="EMBL" id="BDI33787.1"/>
    </source>
</evidence>
<keyword evidence="4 6" id="KW-0472">Membrane</keyword>
<dbReference type="Pfam" id="PF13520">
    <property type="entry name" value="AA_permease_2"/>
    <property type="match status" value="1"/>
</dbReference>
<dbReference type="EMBL" id="AP025739">
    <property type="protein sequence ID" value="BDI33787.1"/>
    <property type="molecule type" value="Genomic_DNA"/>
</dbReference>
<dbReference type="GO" id="GO:0022857">
    <property type="term" value="F:transmembrane transporter activity"/>
    <property type="evidence" value="ECO:0007669"/>
    <property type="project" value="InterPro"/>
</dbReference>